<comment type="caution">
    <text evidence="2">The sequence shown here is derived from an EMBL/GenBank/DDBJ whole genome shotgun (WGS) entry which is preliminary data.</text>
</comment>
<evidence type="ECO:0000313" key="2">
    <source>
        <dbReference type="EMBL" id="TDH71386.1"/>
    </source>
</evidence>
<name>A0A976IGV1_BRELC</name>
<gene>
    <name evidence="2" type="ORF">CCR75_002718</name>
</gene>
<organism evidence="2 3">
    <name type="scientific">Bremia lactucae</name>
    <name type="common">Lettuce downy mildew</name>
    <dbReference type="NCBI Taxonomy" id="4779"/>
    <lineage>
        <taxon>Eukaryota</taxon>
        <taxon>Sar</taxon>
        <taxon>Stramenopiles</taxon>
        <taxon>Oomycota</taxon>
        <taxon>Peronosporomycetes</taxon>
        <taxon>Peronosporales</taxon>
        <taxon>Peronosporaceae</taxon>
        <taxon>Bremia</taxon>
    </lineage>
</organism>
<dbReference type="OrthoDB" id="164840at2759"/>
<feature type="region of interest" description="Disordered" evidence="1">
    <location>
        <begin position="695"/>
        <end position="718"/>
    </location>
</feature>
<proteinExistence type="predicted"/>
<dbReference type="EMBL" id="SHOA02000004">
    <property type="protein sequence ID" value="TDH71386.1"/>
    <property type="molecule type" value="Genomic_DNA"/>
</dbReference>
<feature type="compositionally biased region" description="Polar residues" evidence="1">
    <location>
        <begin position="1"/>
        <end position="11"/>
    </location>
</feature>
<feature type="region of interest" description="Disordered" evidence="1">
    <location>
        <begin position="1"/>
        <end position="39"/>
    </location>
</feature>
<protein>
    <submittedName>
        <fullName evidence="2">Uncharacterized protein</fullName>
    </submittedName>
</protein>
<sequence>MGTADEPSTASMEKAATDAVAAPIDSSQACDTRPRAKSSATWPKTFNHEEYLALNRGKERKDYLMRFGVRHGLSLPVPEINRPTPLQQKNSVKRLHSIVGWPKGLTQKEYFATKPGLERKNIMTQYRKAQTEKSSKHNVPPTFVWPKGMNQEEFLSKKPGRERMTYLAKYITTNNLNLKKLDVRSHVPIGYQSEPQRSPQCACYSSEACASCSRCIELHCSCGLTGRQRRAICHESRACSCQLVDPSTRCKLCYGCRRPHALSHCRCVLHQRLLWHKRHPDFPNELTEDEEQVVCSCFMLAHRHGGAAATRKRKAKALRNIERVRRIKRAAGFPSSDNLYRDQKVRRFIEDEGLESAYDDGVDDGEGSEVYSPRAETVIPRAMTRRMLDPEYNPASYHPLFRSEGSSLLEAIEPRNGRISRRGNAAFKSDAIQREICRGLTNYLFEIDRNETMPADDLVDYVVYMASIKSANVGELIGIFEDSAAVAASIVIEEYVKQLVEEAIVAEQSSNSLTKASVKAYTLLLLKGFNWHLLKQQDIVSSSRVTNSWLSKDQASLKDKVAAFILHELISTYPQCSFNNENLLEWIRNAIVIPSSVMTDCMSSKDMTMISKGSQRLNEEPLSATDVSKHSSPEVRLSVQTNAVHGNPSYKLKFAAALEDGHHIEASIGGLDSRATAKATILKLAHVLENQARRSKGAFQNSPKAPGPPPIPRSLPLPNANDPYSSMYEHVWGHFNAYKLQKWEASRDKYVSAPVSGMDT</sequence>
<reference evidence="2 3" key="1">
    <citation type="journal article" date="2021" name="Genome Biol.">
        <title>AFLAP: assembly-free linkage analysis pipeline using k-mers from genome sequencing data.</title>
        <authorList>
            <person name="Fletcher K."/>
            <person name="Zhang L."/>
            <person name="Gil J."/>
            <person name="Han R."/>
            <person name="Cavanaugh K."/>
            <person name="Michelmore R."/>
        </authorList>
    </citation>
    <scope>NUCLEOTIDE SEQUENCE [LARGE SCALE GENOMIC DNA]</scope>
    <source>
        <strain evidence="2 3">SF5</strain>
    </source>
</reference>
<dbReference type="RefSeq" id="XP_067820885.1">
    <property type="nucleotide sequence ID" value="XM_067960815.1"/>
</dbReference>
<dbReference type="Proteomes" id="UP000294530">
    <property type="component" value="Unassembled WGS sequence"/>
</dbReference>
<dbReference type="GeneID" id="94346486"/>
<accession>A0A976IGV1</accession>
<feature type="compositionally biased region" description="Pro residues" evidence="1">
    <location>
        <begin position="705"/>
        <end position="715"/>
    </location>
</feature>
<evidence type="ECO:0000256" key="1">
    <source>
        <dbReference type="SAM" id="MobiDB-lite"/>
    </source>
</evidence>
<dbReference type="AlphaFoldDB" id="A0A976IGV1"/>
<keyword evidence="3" id="KW-1185">Reference proteome</keyword>
<dbReference type="KEGG" id="blac:94346486"/>
<evidence type="ECO:0000313" key="3">
    <source>
        <dbReference type="Proteomes" id="UP000294530"/>
    </source>
</evidence>